<protein>
    <submittedName>
        <fullName evidence="1">Uncharacterized protein</fullName>
    </submittedName>
</protein>
<reference evidence="1" key="1">
    <citation type="journal article" date="2015" name="Genome Announc.">
        <title>Complete Genome Sequence of Yersinia ruckeri Strain CSF007-82, Etiologic Agent of Red Mouth Disease in Salmonid Fish.</title>
        <authorList>
            <person name="Nelson M.C."/>
            <person name="LaPatra S.E."/>
            <person name="Welch T.J."/>
            <person name="Graf J."/>
        </authorList>
    </citation>
    <scope>NUCLEOTIDE SEQUENCE</scope>
    <source>
        <strain evidence="1">CSF007-82</strain>
    </source>
</reference>
<dbReference type="EMBL" id="LN681231">
    <property type="protein sequence ID" value="CEK25804.1"/>
    <property type="molecule type" value="Genomic_DNA"/>
</dbReference>
<organism evidence="1">
    <name type="scientific">Yersinia ruckeri</name>
    <dbReference type="NCBI Taxonomy" id="29486"/>
    <lineage>
        <taxon>Bacteria</taxon>
        <taxon>Pseudomonadati</taxon>
        <taxon>Pseudomonadota</taxon>
        <taxon>Gammaproteobacteria</taxon>
        <taxon>Enterobacterales</taxon>
        <taxon>Yersiniaceae</taxon>
        <taxon>Yersinia</taxon>
    </lineage>
</organism>
<accession>A0A0A8VCX0</accession>
<name>A0A0A8VCX0_YERRU</name>
<proteinExistence type="predicted"/>
<gene>
    <name evidence="1" type="ORF">CSF007_0045</name>
</gene>
<evidence type="ECO:0000313" key="1">
    <source>
        <dbReference type="EMBL" id="CEK25804.1"/>
    </source>
</evidence>
<dbReference type="AlphaFoldDB" id="A0A0A8VCX0"/>
<sequence>MYLPSINYYHVLLAVIVNDRLNIMRFAFKLATKTEPLKII</sequence>